<sequence>MAKDFEDLQERYRQFRRDRDWDKFNDPKSLILALVGEVGELAELFQWVPADQASVEFALPERKQRAGEEISDVLIYLMGLADALDVDIVEAAHAKLTAAEQRFPANEVRGVAPLKR</sequence>
<dbReference type="InterPro" id="IPR025984">
    <property type="entry name" value="DCTPP"/>
</dbReference>
<dbReference type="Pfam" id="PF12643">
    <property type="entry name" value="MazG-like"/>
    <property type="match status" value="1"/>
</dbReference>
<dbReference type="SUPFAM" id="SSF101386">
    <property type="entry name" value="all-alpha NTP pyrophosphatases"/>
    <property type="match status" value="1"/>
</dbReference>
<comment type="caution">
    <text evidence="1">The sequence shown here is derived from an EMBL/GenBank/DDBJ whole genome shotgun (WGS) entry which is preliminary data.</text>
</comment>
<dbReference type="PANTHER" id="PTHR46523:SF1">
    <property type="entry name" value="DCTP PYROPHOSPHATASE 1"/>
    <property type="match status" value="1"/>
</dbReference>
<dbReference type="CDD" id="cd11537">
    <property type="entry name" value="NTP-PPase_RS21-C6_like"/>
    <property type="match status" value="1"/>
</dbReference>
<gene>
    <name evidence="1" type="ORF">ACFSCS_05775</name>
</gene>
<evidence type="ECO:0000313" key="2">
    <source>
        <dbReference type="Proteomes" id="UP001597326"/>
    </source>
</evidence>
<proteinExistence type="predicted"/>
<protein>
    <submittedName>
        <fullName evidence="1">Nucleotide pyrophosphohydrolase</fullName>
    </submittedName>
</protein>
<evidence type="ECO:0000313" key="1">
    <source>
        <dbReference type="EMBL" id="MFD1889701.1"/>
    </source>
</evidence>
<dbReference type="EMBL" id="JBHUFZ010000011">
    <property type="protein sequence ID" value="MFD1889701.1"/>
    <property type="molecule type" value="Genomic_DNA"/>
</dbReference>
<dbReference type="Gene3D" id="1.10.287.1080">
    <property type="entry name" value="MazG-like"/>
    <property type="match status" value="1"/>
</dbReference>
<dbReference type="InterPro" id="IPR052555">
    <property type="entry name" value="dCTP_Pyrophosphatase"/>
</dbReference>
<dbReference type="PANTHER" id="PTHR46523">
    <property type="entry name" value="DCTP PYROPHOSPHATASE 1"/>
    <property type="match status" value="1"/>
</dbReference>
<dbReference type="Proteomes" id="UP001597326">
    <property type="component" value="Unassembled WGS sequence"/>
</dbReference>
<organism evidence="1 2">
    <name type="scientific">Luteococcus peritonei</name>
    <dbReference type="NCBI Taxonomy" id="88874"/>
    <lineage>
        <taxon>Bacteria</taxon>
        <taxon>Bacillati</taxon>
        <taxon>Actinomycetota</taxon>
        <taxon>Actinomycetes</taxon>
        <taxon>Propionibacteriales</taxon>
        <taxon>Propionibacteriaceae</taxon>
        <taxon>Luteococcus</taxon>
    </lineage>
</organism>
<name>A0ABW4RTV1_9ACTN</name>
<accession>A0ABW4RTV1</accession>
<keyword evidence="2" id="KW-1185">Reference proteome</keyword>
<dbReference type="PIRSF" id="PIRSF029826">
    <property type="entry name" value="UCP029826_pph"/>
    <property type="match status" value="1"/>
</dbReference>
<reference evidence="2" key="1">
    <citation type="journal article" date="2019" name="Int. J. Syst. Evol. Microbiol.">
        <title>The Global Catalogue of Microorganisms (GCM) 10K type strain sequencing project: providing services to taxonomists for standard genome sequencing and annotation.</title>
        <authorList>
            <consortium name="The Broad Institute Genomics Platform"/>
            <consortium name="The Broad Institute Genome Sequencing Center for Infectious Disease"/>
            <person name="Wu L."/>
            <person name="Ma J."/>
        </authorList>
    </citation>
    <scope>NUCLEOTIDE SEQUENCE [LARGE SCALE GENOMIC DNA]</scope>
    <source>
        <strain evidence="2">CAIM 431</strain>
    </source>
</reference>
<dbReference type="RefSeq" id="WP_343872788.1">
    <property type="nucleotide sequence ID" value="NZ_BAAAIX010000009.1"/>
</dbReference>